<name>A0A1S8N3T5_CLOSA</name>
<dbReference type="RefSeq" id="WP_077865842.1">
    <property type="nucleotide sequence ID" value="NZ_LZYZ01000005.1"/>
</dbReference>
<sequence length="186" mass="21542">MNKKQLIVTSILVLLMLVLAITQGFFRDNFQQVVLLDQGISQFKEYNFDDGKYVISLPDEWTVDEKESKGQYVSSKLNFKDGNNKFTGSVEVINTKEDLNVFSEIDLENQTLKYSNSEVMPFKNSNNSGVLVQYDTTVRNGYYFKNECYYLNLEDGKIVKVLFNIKQKDYKENIKTIFDVIVSSIK</sequence>
<dbReference type="STRING" id="169679.CSACC_00780"/>
<reference evidence="1 2" key="1">
    <citation type="submission" date="2016-05" db="EMBL/GenBank/DDBJ databases">
        <title>Microbial solvent formation.</title>
        <authorList>
            <person name="Poehlein A."/>
            <person name="Montoya Solano J.D."/>
            <person name="Flitsch S."/>
            <person name="Krabben P."/>
            <person name="Duerre P."/>
            <person name="Daniel R."/>
        </authorList>
    </citation>
    <scope>NUCLEOTIDE SEQUENCE [LARGE SCALE GENOMIC DNA]</scope>
    <source>
        <strain evidence="1 2">L1-8</strain>
    </source>
</reference>
<dbReference type="Proteomes" id="UP000191154">
    <property type="component" value="Unassembled WGS sequence"/>
</dbReference>
<accession>A0A1S8N3T5</accession>
<gene>
    <name evidence="1" type="ORF">CLOSAC_26670</name>
</gene>
<dbReference type="EMBL" id="LZYZ01000005">
    <property type="protein sequence ID" value="OOM11124.1"/>
    <property type="molecule type" value="Genomic_DNA"/>
</dbReference>
<evidence type="ECO:0008006" key="3">
    <source>
        <dbReference type="Google" id="ProtNLM"/>
    </source>
</evidence>
<organism evidence="1 2">
    <name type="scientific">Clostridium saccharobutylicum</name>
    <dbReference type="NCBI Taxonomy" id="169679"/>
    <lineage>
        <taxon>Bacteria</taxon>
        <taxon>Bacillati</taxon>
        <taxon>Bacillota</taxon>
        <taxon>Clostridia</taxon>
        <taxon>Eubacteriales</taxon>
        <taxon>Clostridiaceae</taxon>
        <taxon>Clostridium</taxon>
    </lineage>
</organism>
<evidence type="ECO:0000313" key="1">
    <source>
        <dbReference type="EMBL" id="OOM11124.1"/>
    </source>
</evidence>
<evidence type="ECO:0000313" key="2">
    <source>
        <dbReference type="Proteomes" id="UP000191154"/>
    </source>
</evidence>
<comment type="caution">
    <text evidence="1">The sequence shown here is derived from an EMBL/GenBank/DDBJ whole genome shotgun (WGS) entry which is preliminary data.</text>
</comment>
<protein>
    <recommendedName>
        <fullName evidence="3">PsbP C-terminal domain-containing protein</fullName>
    </recommendedName>
</protein>
<dbReference type="AlphaFoldDB" id="A0A1S8N3T5"/>
<proteinExistence type="predicted"/>